<proteinExistence type="predicted"/>
<feature type="region of interest" description="Disordered" evidence="1">
    <location>
        <begin position="74"/>
        <end position="110"/>
    </location>
</feature>
<reference evidence="2" key="2">
    <citation type="journal article" date="2023" name="IMA Fungus">
        <title>Comparative genomic study of the Penicillium genus elucidates a diverse pangenome and 15 lateral gene transfer events.</title>
        <authorList>
            <person name="Petersen C."/>
            <person name="Sorensen T."/>
            <person name="Nielsen M.R."/>
            <person name="Sondergaard T.E."/>
            <person name="Sorensen J.L."/>
            <person name="Fitzpatrick D.A."/>
            <person name="Frisvad J.C."/>
            <person name="Nielsen K.L."/>
        </authorList>
    </citation>
    <scope>NUCLEOTIDE SEQUENCE</scope>
    <source>
        <strain evidence="2">IBT 21917</strain>
    </source>
</reference>
<feature type="compositionally biased region" description="Polar residues" evidence="1">
    <location>
        <begin position="79"/>
        <end position="94"/>
    </location>
</feature>
<evidence type="ECO:0000313" key="3">
    <source>
        <dbReference type="Proteomes" id="UP001146351"/>
    </source>
</evidence>
<feature type="region of interest" description="Disordered" evidence="1">
    <location>
        <begin position="1"/>
        <end position="48"/>
    </location>
</feature>
<name>A0A9W9LHZ4_9EURO</name>
<gene>
    <name evidence="2" type="ORF">N7492_009521</name>
</gene>
<dbReference type="EMBL" id="JAPQKO010000006">
    <property type="protein sequence ID" value="KAJ5156718.1"/>
    <property type="molecule type" value="Genomic_DNA"/>
</dbReference>
<evidence type="ECO:0000256" key="1">
    <source>
        <dbReference type="SAM" id="MobiDB-lite"/>
    </source>
</evidence>
<keyword evidence="3" id="KW-1185">Reference proteome</keyword>
<protein>
    <submittedName>
        <fullName evidence="2">Uncharacterized protein</fullName>
    </submittedName>
</protein>
<dbReference type="AlphaFoldDB" id="A0A9W9LHZ4"/>
<evidence type="ECO:0000313" key="2">
    <source>
        <dbReference type="EMBL" id="KAJ5156718.1"/>
    </source>
</evidence>
<reference evidence="2" key="1">
    <citation type="submission" date="2022-11" db="EMBL/GenBank/DDBJ databases">
        <authorList>
            <person name="Petersen C."/>
        </authorList>
    </citation>
    <scope>NUCLEOTIDE SEQUENCE</scope>
    <source>
        <strain evidence="2">IBT 21917</strain>
    </source>
</reference>
<dbReference type="Proteomes" id="UP001146351">
    <property type="component" value="Unassembled WGS sequence"/>
</dbReference>
<organism evidence="2 3">
    <name type="scientific">Penicillium capsulatum</name>
    <dbReference type="NCBI Taxonomy" id="69766"/>
    <lineage>
        <taxon>Eukaryota</taxon>
        <taxon>Fungi</taxon>
        <taxon>Dikarya</taxon>
        <taxon>Ascomycota</taxon>
        <taxon>Pezizomycotina</taxon>
        <taxon>Eurotiomycetes</taxon>
        <taxon>Eurotiomycetidae</taxon>
        <taxon>Eurotiales</taxon>
        <taxon>Aspergillaceae</taxon>
        <taxon>Penicillium</taxon>
    </lineage>
</organism>
<comment type="caution">
    <text evidence="2">The sequence shown here is derived from an EMBL/GenBank/DDBJ whole genome shotgun (WGS) entry which is preliminary data.</text>
</comment>
<accession>A0A9W9LHZ4</accession>
<dbReference type="OrthoDB" id="4526763at2759"/>
<sequence length="453" mass="51053">MSTRDMSFYFTATPPTGNTPQKPLPTGDTGEENRSCASFTPDSISRRRRHGEYMQRAPLHHAFSSISRTLSSLTTRSSATHVGQEQKDIQQPTAAESPENANDHDHLPEPGIALERLPTLKPQVHEPALTTENLEKLNRSTKKRCLDPRPSPTAMGTVCSVSGMMMPLDTPSPPTRPESTRLRYFRDARCIPRTPWAFKEGSLVIGIDPSYVEWSPHQPVSSTDTHELKPGKMYVICRMYTDMWALCIEVSLDFPPPLDSWPPLGVNVGFLPLCAVTLPVNYASFLQRCEGQRNFSETPPSCPSHGQCLNVPLRSTSLGASSDILNPQQNTKRIGIPVPRMVHEIYDNFLSLLRQDGDSVVYRPAFREDLHDKAPWIFRRMGRWRVKMPRKPPIHFTLPDPVTGDSPGTSEGIHVHTMPNLQSMPQLSLYRYPPVPEPEQHAIRRLILRVFRC</sequence>